<proteinExistence type="predicted"/>
<sequence>MLVIHPNSTCDVCLEGYSNGQNTPHAIVCGHSFCQGCLESLTRLTCPLCRTRFELQDVRKLHIDRGQTPRVTPSSVTDVIERSTSDDEAQRLQNDIARIVKEGAKVSELRRLLDDCRSWYKNQPPDQYDSLRVSFLLLYHLTETQKKLSAESDKVREAQASCEAWQTARDQLTKELEDADRKHQDLLRQCQDEKETALAVEKSLREHYEQLDAQWKSRYDNAVLECNHLREELRRVRYGHGPISEQPRPIEVRQFYITDKPHKASSNDDLAMAKSDSFDSLIDDKERLSSKEAMFHLSPVPDILSPLPSAIQGFCALAEDDDDEILKAKMKLAKIEADDLDYNYPAKEKPMPYPLPQPRSTVPIPIPSPFDSHSSRQPSGLSIRMARDSDVAAREPGLSRSVSPEKASKSSSRSVSPSSRPVQIRHKSSSVYESKSKDQIATRQILGHGNDDQSNNERWKAKLYDILDSPATSSSLHSNMSSRSDQFIEPLPTHLISRPSSSNSRSHTPPKLPLAAQHSSSSLSVHMDASTHRPPSVSHASKAAWQLENEKRERERERERERLRQAPSNPSSLKDTTMVYSSTGEYRQRHGSGKGNVAKAHGV</sequence>
<dbReference type="SMART" id="SM00184">
    <property type="entry name" value="RING"/>
    <property type="match status" value="1"/>
</dbReference>
<feature type="compositionally biased region" description="Low complexity" evidence="6">
    <location>
        <begin position="497"/>
        <end position="506"/>
    </location>
</feature>
<dbReference type="HOGENOM" id="CLU_452736_0_0_1"/>
<gene>
    <name evidence="8" type="ORF">SERLA73DRAFT_163062</name>
</gene>
<evidence type="ECO:0000256" key="5">
    <source>
        <dbReference type="SAM" id="Coils"/>
    </source>
</evidence>
<feature type="region of interest" description="Disordered" evidence="6">
    <location>
        <begin position="493"/>
        <end position="603"/>
    </location>
</feature>
<feature type="domain" description="RING-type" evidence="7">
    <location>
        <begin position="10"/>
        <end position="50"/>
    </location>
</feature>
<dbReference type="Proteomes" id="UP000008063">
    <property type="component" value="Unassembled WGS sequence"/>
</dbReference>
<dbReference type="OMA" id="TRSMRAM"/>
<dbReference type="InterPro" id="IPR013083">
    <property type="entry name" value="Znf_RING/FYVE/PHD"/>
</dbReference>
<keyword evidence="1" id="KW-0479">Metal-binding</keyword>
<dbReference type="OrthoDB" id="6105938at2759"/>
<dbReference type="Pfam" id="PF13639">
    <property type="entry name" value="zf-RING_2"/>
    <property type="match status" value="1"/>
</dbReference>
<dbReference type="SUPFAM" id="SSF57850">
    <property type="entry name" value="RING/U-box"/>
    <property type="match status" value="1"/>
</dbReference>
<keyword evidence="3" id="KW-0862">Zinc</keyword>
<feature type="region of interest" description="Disordered" evidence="6">
    <location>
        <begin position="348"/>
        <end position="439"/>
    </location>
</feature>
<keyword evidence="9" id="KW-1185">Reference proteome</keyword>
<evidence type="ECO:0000313" key="8">
    <source>
        <dbReference type="EMBL" id="EGN94501.1"/>
    </source>
</evidence>
<dbReference type="EMBL" id="GL945488">
    <property type="protein sequence ID" value="EGN94501.1"/>
    <property type="molecule type" value="Genomic_DNA"/>
</dbReference>
<protein>
    <recommendedName>
        <fullName evidence="7">RING-type domain-containing protein</fullName>
    </recommendedName>
</protein>
<feature type="coiled-coil region" evidence="5">
    <location>
        <begin position="141"/>
        <end position="196"/>
    </location>
</feature>
<evidence type="ECO:0000256" key="3">
    <source>
        <dbReference type="ARBA" id="ARBA00022833"/>
    </source>
</evidence>
<dbReference type="InterPro" id="IPR001841">
    <property type="entry name" value="Znf_RING"/>
</dbReference>
<feature type="compositionally biased region" description="Low complexity" evidence="6">
    <location>
        <begin position="399"/>
        <end position="422"/>
    </location>
</feature>
<organism evidence="9">
    <name type="scientific">Serpula lacrymans var. lacrymans (strain S7.3)</name>
    <name type="common">Dry rot fungus</name>
    <dbReference type="NCBI Taxonomy" id="936435"/>
    <lineage>
        <taxon>Eukaryota</taxon>
        <taxon>Fungi</taxon>
        <taxon>Dikarya</taxon>
        <taxon>Basidiomycota</taxon>
        <taxon>Agaricomycotina</taxon>
        <taxon>Agaricomycetes</taxon>
        <taxon>Agaricomycetidae</taxon>
        <taxon>Boletales</taxon>
        <taxon>Coniophorineae</taxon>
        <taxon>Serpulaceae</taxon>
        <taxon>Serpula</taxon>
    </lineage>
</organism>
<feature type="compositionally biased region" description="Basic and acidic residues" evidence="6">
    <location>
        <begin position="548"/>
        <end position="564"/>
    </location>
</feature>
<feature type="compositionally biased region" description="Polar residues" evidence="6">
    <location>
        <begin position="371"/>
        <end position="380"/>
    </location>
</feature>
<evidence type="ECO:0000256" key="4">
    <source>
        <dbReference type="PROSITE-ProRule" id="PRU00175"/>
    </source>
</evidence>
<keyword evidence="5" id="KW-0175">Coiled coil</keyword>
<dbReference type="PROSITE" id="PS00518">
    <property type="entry name" value="ZF_RING_1"/>
    <property type="match status" value="1"/>
</dbReference>
<evidence type="ECO:0000313" key="9">
    <source>
        <dbReference type="Proteomes" id="UP000008063"/>
    </source>
</evidence>
<evidence type="ECO:0000256" key="6">
    <source>
        <dbReference type="SAM" id="MobiDB-lite"/>
    </source>
</evidence>
<dbReference type="STRING" id="936435.F8QBB5"/>
<dbReference type="InterPro" id="IPR017907">
    <property type="entry name" value="Znf_RING_CS"/>
</dbReference>
<name>F8QBB5_SERL3</name>
<evidence type="ECO:0000259" key="7">
    <source>
        <dbReference type="PROSITE" id="PS50089"/>
    </source>
</evidence>
<dbReference type="AlphaFoldDB" id="F8QBB5"/>
<accession>F8QBB5</accession>
<reference evidence="9" key="1">
    <citation type="journal article" date="2011" name="Science">
        <title>The plant cell wall-decomposing machinery underlies the functional diversity of forest fungi.</title>
        <authorList>
            <person name="Eastwood D.C."/>
            <person name="Floudas D."/>
            <person name="Binder M."/>
            <person name="Majcherczyk A."/>
            <person name="Schneider P."/>
            <person name="Aerts A."/>
            <person name="Asiegbu F.O."/>
            <person name="Baker S.E."/>
            <person name="Barry K."/>
            <person name="Bendiksby M."/>
            <person name="Blumentritt M."/>
            <person name="Coutinho P.M."/>
            <person name="Cullen D."/>
            <person name="de Vries R.P."/>
            <person name="Gathman A."/>
            <person name="Goodell B."/>
            <person name="Henrissat B."/>
            <person name="Ihrmark K."/>
            <person name="Kauserud H."/>
            <person name="Kohler A."/>
            <person name="LaButti K."/>
            <person name="Lapidus A."/>
            <person name="Lavin J.L."/>
            <person name="Lee Y.-H."/>
            <person name="Lindquist E."/>
            <person name="Lilly W."/>
            <person name="Lucas S."/>
            <person name="Morin E."/>
            <person name="Murat C."/>
            <person name="Oguiza J.A."/>
            <person name="Park J."/>
            <person name="Pisabarro A.G."/>
            <person name="Riley R."/>
            <person name="Rosling A."/>
            <person name="Salamov A."/>
            <person name="Schmidt O."/>
            <person name="Schmutz J."/>
            <person name="Skrede I."/>
            <person name="Stenlid J."/>
            <person name="Wiebenga A."/>
            <person name="Xie X."/>
            <person name="Kuees U."/>
            <person name="Hibbett D.S."/>
            <person name="Hoffmeister D."/>
            <person name="Hoegberg N."/>
            <person name="Martin F."/>
            <person name="Grigoriev I.V."/>
            <person name="Watkinson S.C."/>
        </authorList>
    </citation>
    <scope>NUCLEOTIDE SEQUENCE [LARGE SCALE GENOMIC DNA]</scope>
    <source>
        <strain evidence="9">strain S7.3</strain>
    </source>
</reference>
<feature type="compositionally biased region" description="Polar residues" evidence="6">
    <location>
        <begin position="566"/>
        <end position="585"/>
    </location>
</feature>
<evidence type="ECO:0000256" key="1">
    <source>
        <dbReference type="ARBA" id="ARBA00022723"/>
    </source>
</evidence>
<dbReference type="GO" id="GO:0008270">
    <property type="term" value="F:zinc ion binding"/>
    <property type="evidence" value="ECO:0007669"/>
    <property type="project" value="UniProtKB-KW"/>
</dbReference>
<dbReference type="Gene3D" id="3.30.40.10">
    <property type="entry name" value="Zinc/RING finger domain, C3HC4 (zinc finger)"/>
    <property type="match status" value="1"/>
</dbReference>
<dbReference type="PROSITE" id="PS50089">
    <property type="entry name" value="ZF_RING_2"/>
    <property type="match status" value="1"/>
</dbReference>
<dbReference type="InParanoid" id="F8QBB5"/>
<keyword evidence="2 4" id="KW-0863">Zinc-finger</keyword>
<evidence type="ECO:0000256" key="2">
    <source>
        <dbReference type="ARBA" id="ARBA00022771"/>
    </source>
</evidence>